<dbReference type="PANTHER" id="PTHR47894:SF1">
    <property type="entry name" value="HTH-TYPE TRANSCRIPTIONAL REGULATOR VQSM"/>
    <property type="match status" value="1"/>
</dbReference>
<organism evidence="5 6">
    <name type="scientific">Rheinheimera riviphila</name>
    <dbReference type="NCBI Taxonomy" id="1834037"/>
    <lineage>
        <taxon>Bacteria</taxon>
        <taxon>Pseudomonadati</taxon>
        <taxon>Pseudomonadota</taxon>
        <taxon>Gammaproteobacteria</taxon>
        <taxon>Chromatiales</taxon>
        <taxon>Chromatiaceae</taxon>
        <taxon>Rheinheimera</taxon>
    </lineage>
</organism>
<dbReference type="Pfam" id="PF12833">
    <property type="entry name" value="HTH_18"/>
    <property type="match status" value="1"/>
</dbReference>
<dbReference type="GO" id="GO:0000976">
    <property type="term" value="F:transcription cis-regulatory region binding"/>
    <property type="evidence" value="ECO:0007669"/>
    <property type="project" value="TreeGrafter"/>
</dbReference>
<dbReference type="GO" id="GO:0005829">
    <property type="term" value="C:cytosol"/>
    <property type="evidence" value="ECO:0007669"/>
    <property type="project" value="TreeGrafter"/>
</dbReference>
<dbReference type="InterPro" id="IPR018060">
    <property type="entry name" value="HTH_AraC"/>
</dbReference>
<dbReference type="InterPro" id="IPR009057">
    <property type="entry name" value="Homeodomain-like_sf"/>
</dbReference>
<dbReference type="RefSeq" id="WP_127698457.1">
    <property type="nucleotide sequence ID" value="NZ_SACS01000006.1"/>
</dbReference>
<evidence type="ECO:0000313" key="5">
    <source>
        <dbReference type="EMBL" id="RVU40128.1"/>
    </source>
</evidence>
<keyword evidence="3" id="KW-0804">Transcription</keyword>
<dbReference type="GO" id="GO:0003700">
    <property type="term" value="F:DNA-binding transcription factor activity"/>
    <property type="evidence" value="ECO:0007669"/>
    <property type="project" value="InterPro"/>
</dbReference>
<feature type="domain" description="HTH araC/xylS-type" evidence="4">
    <location>
        <begin position="230"/>
        <end position="328"/>
    </location>
</feature>
<dbReference type="AlphaFoldDB" id="A0A437R042"/>
<gene>
    <name evidence="5" type="ORF">EOE67_07720</name>
</gene>
<evidence type="ECO:0000313" key="6">
    <source>
        <dbReference type="Proteomes" id="UP000283077"/>
    </source>
</evidence>
<dbReference type="Proteomes" id="UP000283077">
    <property type="component" value="Unassembled WGS sequence"/>
</dbReference>
<evidence type="ECO:0000256" key="3">
    <source>
        <dbReference type="ARBA" id="ARBA00023163"/>
    </source>
</evidence>
<keyword evidence="1" id="KW-0805">Transcription regulation</keyword>
<dbReference type="SUPFAM" id="SSF46689">
    <property type="entry name" value="Homeodomain-like"/>
    <property type="match status" value="1"/>
</dbReference>
<reference evidence="5 6" key="1">
    <citation type="submission" date="2019-01" db="EMBL/GenBank/DDBJ databases">
        <authorList>
            <person name="Chen W.-M."/>
        </authorList>
    </citation>
    <scope>NUCLEOTIDE SEQUENCE [LARGE SCALE GENOMIC DNA]</scope>
    <source>
        <strain evidence="5 6">KYPC3</strain>
    </source>
</reference>
<evidence type="ECO:0000256" key="1">
    <source>
        <dbReference type="ARBA" id="ARBA00023015"/>
    </source>
</evidence>
<keyword evidence="6" id="KW-1185">Reference proteome</keyword>
<dbReference type="Pfam" id="PF12625">
    <property type="entry name" value="Arabinose_bd"/>
    <property type="match status" value="1"/>
</dbReference>
<dbReference type="PROSITE" id="PS01124">
    <property type="entry name" value="HTH_ARAC_FAMILY_2"/>
    <property type="match status" value="1"/>
</dbReference>
<comment type="caution">
    <text evidence="5">The sequence shown here is derived from an EMBL/GenBank/DDBJ whole genome shotgun (WGS) entry which is preliminary data.</text>
</comment>
<keyword evidence="2" id="KW-0238">DNA-binding</keyword>
<accession>A0A437R042</accession>
<protein>
    <submittedName>
        <fullName evidence="5">AraC family transcriptional regulator</fullName>
    </submittedName>
</protein>
<evidence type="ECO:0000256" key="2">
    <source>
        <dbReference type="ARBA" id="ARBA00023125"/>
    </source>
</evidence>
<dbReference type="PANTHER" id="PTHR47894">
    <property type="entry name" value="HTH-TYPE TRANSCRIPTIONAL REGULATOR GADX"/>
    <property type="match status" value="1"/>
</dbReference>
<dbReference type="SMART" id="SM00342">
    <property type="entry name" value="HTH_ARAC"/>
    <property type="match status" value="1"/>
</dbReference>
<sequence>MIADRIPLFAPGLHRLAHLGLDVAQILHQAGISLLLHQPVKMTLTTSQYFALWAAIGKVSNDKLIGLRLGGEARPDQFDPASFAALHSDTFKDALTRLARYKRLTCPETIVVKSDDDSTRISFHWLWANDPAPCALTDAAFANIQLLLRCGTGKNMTPLRVELKHARSDMVRFAEYFGCEVLIDMEHDALVYTNERLEERFVTGNQDLVAALVPGLDLQLASASPPSFDEQVKNLLIRMMRGERPSIEAVARQLCLSPRTLQRRLTEAHTSYQSILDTVRCDTACQLLSHTKMEPGEIAFYLGFEEVNSFQRAFHKWQGITPTQWRMQTTSCR</sequence>
<dbReference type="OrthoDB" id="5582699at2"/>
<dbReference type="EMBL" id="SACS01000006">
    <property type="protein sequence ID" value="RVU40128.1"/>
    <property type="molecule type" value="Genomic_DNA"/>
</dbReference>
<dbReference type="InterPro" id="IPR032687">
    <property type="entry name" value="AraC-type_N"/>
</dbReference>
<proteinExistence type="predicted"/>
<dbReference type="Gene3D" id="1.10.10.60">
    <property type="entry name" value="Homeodomain-like"/>
    <property type="match status" value="1"/>
</dbReference>
<evidence type="ECO:0000259" key="4">
    <source>
        <dbReference type="PROSITE" id="PS01124"/>
    </source>
</evidence>
<name>A0A437R042_9GAMM</name>